<gene>
    <name evidence="2" type="ORF">AVDCRST_MAG54-2102</name>
</gene>
<evidence type="ECO:0000313" key="2">
    <source>
        <dbReference type="EMBL" id="CAA9253165.1"/>
    </source>
</evidence>
<sequence length="48" mass="5228">DQWRRHLGARHGDGTGRSGLAGHGGRGRPRAAPGRLHDRLLRPGLGRR</sequence>
<feature type="compositionally biased region" description="Basic and acidic residues" evidence="1">
    <location>
        <begin position="1"/>
        <end position="14"/>
    </location>
</feature>
<evidence type="ECO:0000256" key="1">
    <source>
        <dbReference type="SAM" id="MobiDB-lite"/>
    </source>
</evidence>
<dbReference type="EMBL" id="CADCTH010000277">
    <property type="protein sequence ID" value="CAA9253165.1"/>
    <property type="molecule type" value="Genomic_DNA"/>
</dbReference>
<accession>A0A6J4IIM6</accession>
<feature type="non-terminal residue" evidence="2">
    <location>
        <position position="1"/>
    </location>
</feature>
<feature type="non-terminal residue" evidence="2">
    <location>
        <position position="48"/>
    </location>
</feature>
<dbReference type="AlphaFoldDB" id="A0A6J4IIM6"/>
<proteinExistence type="predicted"/>
<organism evidence="2">
    <name type="scientific">uncultured Actinomycetospora sp</name>
    <dbReference type="NCBI Taxonomy" id="1135996"/>
    <lineage>
        <taxon>Bacteria</taxon>
        <taxon>Bacillati</taxon>
        <taxon>Actinomycetota</taxon>
        <taxon>Actinomycetes</taxon>
        <taxon>Pseudonocardiales</taxon>
        <taxon>Pseudonocardiaceae</taxon>
        <taxon>Actinomycetospora</taxon>
        <taxon>environmental samples</taxon>
    </lineage>
</organism>
<feature type="region of interest" description="Disordered" evidence="1">
    <location>
        <begin position="1"/>
        <end position="48"/>
    </location>
</feature>
<reference evidence="2" key="1">
    <citation type="submission" date="2020-02" db="EMBL/GenBank/DDBJ databases">
        <authorList>
            <person name="Meier V. D."/>
        </authorList>
    </citation>
    <scope>NUCLEOTIDE SEQUENCE</scope>
    <source>
        <strain evidence="2">AVDCRST_MAG54</strain>
    </source>
</reference>
<protein>
    <submittedName>
        <fullName evidence="2">Uncharacterized protein</fullName>
    </submittedName>
</protein>
<name>A0A6J4IIM6_9PSEU</name>
<feature type="compositionally biased region" description="Gly residues" evidence="1">
    <location>
        <begin position="15"/>
        <end position="24"/>
    </location>
</feature>